<dbReference type="InterPro" id="IPR001509">
    <property type="entry name" value="Epimerase_deHydtase"/>
</dbReference>
<reference evidence="2 3" key="1">
    <citation type="submission" date="2021-08" db="EMBL/GenBank/DDBJ databases">
        <title>Lysobacter sp. strain CJ11 Genome sequencing and assembly.</title>
        <authorList>
            <person name="Kim I."/>
        </authorList>
    </citation>
    <scope>NUCLEOTIDE SEQUENCE [LARGE SCALE GENOMIC DNA]</scope>
    <source>
        <strain evidence="2 3">CJ11</strain>
    </source>
</reference>
<dbReference type="RefSeq" id="WP_220379514.1">
    <property type="nucleotide sequence ID" value="NZ_CP080544.1"/>
</dbReference>
<dbReference type="InterPro" id="IPR036291">
    <property type="entry name" value="NAD(P)-bd_dom_sf"/>
</dbReference>
<gene>
    <name evidence="2" type="ORF">H8L67_09115</name>
</gene>
<dbReference type="EMBL" id="CP080544">
    <property type="protein sequence ID" value="QYR52729.1"/>
    <property type="molecule type" value="Genomic_DNA"/>
</dbReference>
<evidence type="ECO:0000313" key="2">
    <source>
        <dbReference type="EMBL" id="QYR52729.1"/>
    </source>
</evidence>
<dbReference type="Gene3D" id="3.40.50.720">
    <property type="entry name" value="NAD(P)-binding Rossmann-like Domain"/>
    <property type="match status" value="1"/>
</dbReference>
<dbReference type="Pfam" id="PF01370">
    <property type="entry name" value="Epimerase"/>
    <property type="match status" value="1"/>
</dbReference>
<dbReference type="SUPFAM" id="SSF51735">
    <property type="entry name" value="NAD(P)-binding Rossmann-fold domains"/>
    <property type="match status" value="1"/>
</dbReference>
<accession>A0ABX8WPP3</accession>
<proteinExistence type="predicted"/>
<evidence type="ECO:0000313" key="3">
    <source>
        <dbReference type="Proteomes" id="UP000824755"/>
    </source>
</evidence>
<feature type="domain" description="NAD-dependent epimerase/dehydratase" evidence="1">
    <location>
        <begin position="58"/>
        <end position="151"/>
    </location>
</feature>
<evidence type="ECO:0000259" key="1">
    <source>
        <dbReference type="Pfam" id="PF01370"/>
    </source>
</evidence>
<name>A0ABX8WPP3_9GAMM</name>
<organism evidence="2 3">
    <name type="scientific">Lysobacter soyae</name>
    <dbReference type="NCBI Taxonomy" id="2764185"/>
    <lineage>
        <taxon>Bacteria</taxon>
        <taxon>Pseudomonadati</taxon>
        <taxon>Pseudomonadota</taxon>
        <taxon>Gammaproteobacteria</taxon>
        <taxon>Lysobacterales</taxon>
        <taxon>Lysobacteraceae</taxon>
        <taxon>Lysobacter</taxon>
    </lineage>
</organism>
<sequence>MKIVGNGLLANAVRACGEEFDAVVFASGVSNSSETRASEFDREYAMLCTHLEEYPASVVYFSTCSISDPDRANSPYVKHKLNMERLVGQHPKHQIFRLPQVVGLTPNPHTLTNFIATHLQSGERFAIWGNAVRCLVDVEDVARISVQHTAQATSSGISEIAPPEVVSMLELVGLMESVLRRTANFDVVDSGGGSTPDSAMMVRWSNELEIDVSPGYTFRVLQKYYGSKQ</sequence>
<protein>
    <submittedName>
        <fullName evidence="2">NAD-dependent epimerase/dehydratase family protein</fullName>
    </submittedName>
</protein>
<keyword evidence="3" id="KW-1185">Reference proteome</keyword>
<dbReference type="Proteomes" id="UP000824755">
    <property type="component" value="Chromosome"/>
</dbReference>